<dbReference type="GO" id="GO:0005506">
    <property type="term" value="F:iron ion binding"/>
    <property type="evidence" value="ECO:0007669"/>
    <property type="project" value="InterPro"/>
</dbReference>
<evidence type="ECO:0000256" key="2">
    <source>
        <dbReference type="RuleBase" id="RU000461"/>
    </source>
</evidence>
<dbReference type="PRINTS" id="PR00359">
    <property type="entry name" value="BP450"/>
</dbReference>
<dbReference type="GO" id="GO:0020037">
    <property type="term" value="F:heme binding"/>
    <property type="evidence" value="ECO:0007669"/>
    <property type="project" value="InterPro"/>
</dbReference>
<dbReference type="GO" id="GO:0004497">
    <property type="term" value="F:monooxygenase activity"/>
    <property type="evidence" value="ECO:0007669"/>
    <property type="project" value="UniProtKB-KW"/>
</dbReference>
<organism evidence="3 4">
    <name type="scientific">Virgisporangium ochraceum</name>
    <dbReference type="NCBI Taxonomy" id="65505"/>
    <lineage>
        <taxon>Bacteria</taxon>
        <taxon>Bacillati</taxon>
        <taxon>Actinomycetota</taxon>
        <taxon>Actinomycetes</taxon>
        <taxon>Micromonosporales</taxon>
        <taxon>Micromonosporaceae</taxon>
        <taxon>Virgisporangium</taxon>
    </lineage>
</organism>
<evidence type="ECO:0000256" key="1">
    <source>
        <dbReference type="ARBA" id="ARBA00010617"/>
    </source>
</evidence>
<keyword evidence="2" id="KW-0408">Iron</keyword>
<dbReference type="Gene3D" id="1.10.630.10">
    <property type="entry name" value="Cytochrome P450"/>
    <property type="match status" value="1"/>
</dbReference>
<dbReference type="PANTHER" id="PTHR46696:SF6">
    <property type="entry name" value="P450, PUTATIVE (EUROFUNG)-RELATED"/>
    <property type="match status" value="1"/>
</dbReference>
<dbReference type="InterPro" id="IPR001128">
    <property type="entry name" value="Cyt_P450"/>
</dbReference>
<dbReference type="SUPFAM" id="SSF48264">
    <property type="entry name" value="Cytochrome P450"/>
    <property type="match status" value="1"/>
</dbReference>
<keyword evidence="4" id="KW-1185">Reference proteome</keyword>
<dbReference type="PANTHER" id="PTHR46696">
    <property type="entry name" value="P450, PUTATIVE (EUROFUNG)-RELATED"/>
    <property type="match status" value="1"/>
</dbReference>
<accession>A0A8J3ZZV6</accession>
<evidence type="ECO:0000313" key="3">
    <source>
        <dbReference type="EMBL" id="GIJ71288.1"/>
    </source>
</evidence>
<keyword evidence="2" id="KW-0560">Oxidoreductase</keyword>
<proteinExistence type="inferred from homology"/>
<dbReference type="AlphaFoldDB" id="A0A8J3ZZV6"/>
<dbReference type="InterPro" id="IPR036396">
    <property type="entry name" value="Cyt_P450_sf"/>
</dbReference>
<dbReference type="InterPro" id="IPR002397">
    <property type="entry name" value="Cyt_P450_B"/>
</dbReference>
<dbReference type="RefSeq" id="WP_203931172.1">
    <property type="nucleotide sequence ID" value="NZ_BOPH01000088.1"/>
</dbReference>
<sequence length="400" mass="45158">MSSQFRTGPHHEFFEHLDWYREEDCARLPQELAWSRRECPVVHSGYDGGQYVVTRYDDLRTVGEHPDIFSSSTPGVRHVPVLLPPLDLDPPLHRDFRQFLNPYFSRSFLQRYVPEMRRLADELIDDVVDERRIEFVSQFAIPFTAGSLARVVIDDDNESRMRRAIEAVTAVATGDQGAYERVAGIAAEILAERAAGTSDRAGVLQSLVTARVDGGRLLSSAEQLGVVTVLLLGGLDTTRGTIAHIGRYLAEHPGLEQRLRRPEWVKRDLEELLRHTSTVSVMGRTVTRDNELLGHPLKAGDRLAVHWQSGNRDELKFEHADELRFDRRKNPHIAFGVGIHRCIGQHFARLQIEVAVDRLLRRLTNFSIAPGTTVRETAGVVLLAPAELFLSFEPVPERST</sequence>
<keyword evidence="2" id="KW-0503">Monooxygenase</keyword>
<dbReference type="InterPro" id="IPR017972">
    <property type="entry name" value="Cyt_P450_CS"/>
</dbReference>
<comment type="similarity">
    <text evidence="1 2">Belongs to the cytochrome P450 family.</text>
</comment>
<keyword evidence="2" id="KW-0479">Metal-binding</keyword>
<dbReference type="EMBL" id="BOPH01000088">
    <property type="protein sequence ID" value="GIJ71288.1"/>
    <property type="molecule type" value="Genomic_DNA"/>
</dbReference>
<dbReference type="Proteomes" id="UP000635606">
    <property type="component" value="Unassembled WGS sequence"/>
</dbReference>
<evidence type="ECO:0000313" key="4">
    <source>
        <dbReference type="Proteomes" id="UP000635606"/>
    </source>
</evidence>
<gene>
    <name evidence="3" type="ORF">Voc01_062050</name>
</gene>
<keyword evidence="2" id="KW-0349">Heme</keyword>
<dbReference type="PROSITE" id="PS00086">
    <property type="entry name" value="CYTOCHROME_P450"/>
    <property type="match status" value="1"/>
</dbReference>
<dbReference type="GO" id="GO:0016705">
    <property type="term" value="F:oxidoreductase activity, acting on paired donors, with incorporation or reduction of molecular oxygen"/>
    <property type="evidence" value="ECO:0007669"/>
    <property type="project" value="InterPro"/>
</dbReference>
<reference evidence="3" key="1">
    <citation type="submission" date="2021-01" db="EMBL/GenBank/DDBJ databases">
        <title>Whole genome shotgun sequence of Virgisporangium ochraceum NBRC 16418.</title>
        <authorList>
            <person name="Komaki H."/>
            <person name="Tamura T."/>
        </authorList>
    </citation>
    <scope>NUCLEOTIDE SEQUENCE</scope>
    <source>
        <strain evidence="3">NBRC 16418</strain>
    </source>
</reference>
<dbReference type="Pfam" id="PF00067">
    <property type="entry name" value="p450"/>
    <property type="match status" value="1"/>
</dbReference>
<comment type="caution">
    <text evidence="3">The sequence shown here is derived from an EMBL/GenBank/DDBJ whole genome shotgun (WGS) entry which is preliminary data.</text>
</comment>
<protein>
    <submittedName>
        <fullName evidence="3">Cytochrome P450</fullName>
    </submittedName>
</protein>
<name>A0A8J3ZZV6_9ACTN</name>